<evidence type="ECO:0000313" key="2">
    <source>
        <dbReference type="EMBL" id="CAF1787248.1"/>
    </source>
</evidence>
<gene>
    <name evidence="2" type="ORF">DARMORV10_C09P65750.1</name>
</gene>
<proteinExistence type="predicted"/>
<organism evidence="2">
    <name type="scientific">Brassica napus</name>
    <name type="common">Rape</name>
    <dbReference type="NCBI Taxonomy" id="3708"/>
    <lineage>
        <taxon>Eukaryota</taxon>
        <taxon>Viridiplantae</taxon>
        <taxon>Streptophyta</taxon>
        <taxon>Embryophyta</taxon>
        <taxon>Tracheophyta</taxon>
        <taxon>Spermatophyta</taxon>
        <taxon>Magnoliopsida</taxon>
        <taxon>eudicotyledons</taxon>
        <taxon>Gunneridae</taxon>
        <taxon>Pentapetalae</taxon>
        <taxon>rosids</taxon>
        <taxon>malvids</taxon>
        <taxon>Brassicales</taxon>
        <taxon>Brassicaceae</taxon>
        <taxon>Brassiceae</taxon>
        <taxon>Brassica</taxon>
    </lineage>
</organism>
<feature type="region of interest" description="Disordered" evidence="1">
    <location>
        <begin position="40"/>
        <end position="83"/>
    </location>
</feature>
<evidence type="ECO:0000256" key="1">
    <source>
        <dbReference type="SAM" id="MobiDB-lite"/>
    </source>
</evidence>
<dbReference type="Proteomes" id="UP001295469">
    <property type="component" value="Chromosome C09"/>
</dbReference>
<dbReference type="EMBL" id="HG994373">
    <property type="protein sequence ID" value="CAF1787248.1"/>
    <property type="molecule type" value="Genomic_DNA"/>
</dbReference>
<feature type="compositionally biased region" description="Basic and acidic residues" evidence="1">
    <location>
        <begin position="68"/>
        <end position="77"/>
    </location>
</feature>
<dbReference type="AlphaFoldDB" id="A0A816J5L2"/>
<feature type="compositionally biased region" description="Basic residues" evidence="1">
    <location>
        <begin position="13"/>
        <end position="26"/>
    </location>
</feature>
<name>A0A816J5L2_BRANA</name>
<feature type="compositionally biased region" description="Polar residues" evidence="1">
    <location>
        <begin position="40"/>
        <end position="50"/>
    </location>
</feature>
<accession>A0A816J5L2</accession>
<sequence>MMVAYTVTGEKGKKTHIQKRKKKQAKTKYIKENTYLTRRTTHTLKINGTHNGERDGQRTTRTSTSRETNTRESDKHCIQIQWI</sequence>
<feature type="region of interest" description="Disordered" evidence="1">
    <location>
        <begin position="1"/>
        <end position="26"/>
    </location>
</feature>
<protein>
    <submittedName>
        <fullName evidence="2">(rape) hypothetical protein</fullName>
    </submittedName>
</protein>
<reference evidence="2" key="1">
    <citation type="submission" date="2021-01" db="EMBL/GenBank/DDBJ databases">
        <authorList>
            <consortium name="Genoscope - CEA"/>
            <person name="William W."/>
        </authorList>
    </citation>
    <scope>NUCLEOTIDE SEQUENCE</scope>
</reference>